<reference evidence="1 2" key="1">
    <citation type="journal article" date="2015" name="Proc. Natl. Acad. Sci. U.S.A.">
        <title>Expanded metabolic versatility of ubiquitous nitrite-oxidizing bacteria from the genus Nitrospira.</title>
        <authorList>
            <person name="Koch H."/>
            <person name="Lucker S."/>
            <person name="Albertsen M."/>
            <person name="Kitzinger K."/>
            <person name="Herbold C."/>
            <person name="Spieck E."/>
            <person name="Nielsen P.H."/>
            <person name="Wagner M."/>
            <person name="Daims H."/>
        </authorList>
    </citation>
    <scope>NUCLEOTIDE SEQUENCE [LARGE SCALE GENOMIC DNA]</scope>
    <source>
        <strain evidence="1 2">NSP M-1</strain>
    </source>
</reference>
<dbReference type="EMBL" id="CP011801">
    <property type="protein sequence ID" value="ALA61127.1"/>
    <property type="molecule type" value="Genomic_DNA"/>
</dbReference>
<dbReference type="STRING" id="42253.NITMOv2_4758"/>
<dbReference type="AlphaFoldDB" id="A0A0K2GKH1"/>
<evidence type="ECO:0000313" key="1">
    <source>
        <dbReference type="EMBL" id="ALA61127.1"/>
    </source>
</evidence>
<dbReference type="PATRIC" id="fig|42253.5.peg.4690"/>
<name>A0A0K2GKH1_NITMO</name>
<keyword evidence="2" id="KW-1185">Reference proteome</keyword>
<sequence length="226" mass="24661">MLGCQPAAIVTMALYETPQAYVRLQTDPAATGKDGHSHPAHISPEIMAAALAGIVIEEPATRLPVYDDLSQPRRRQALTDKEIAQLAPLLSLALEKATPEEVVAFYESVRFPGGRREVTSGGLFVVGDELHVILSNLRSDARYMADVGAADHQDDRMTPMRPIAPQPGSLSFTPKSAARDPAPAGLKRLLYWDRRELIIHYRHLAPRRLESSVPTSGTLPEPGSSR</sequence>
<organism evidence="1 2">
    <name type="scientific">Nitrospira moscoviensis</name>
    <dbReference type="NCBI Taxonomy" id="42253"/>
    <lineage>
        <taxon>Bacteria</taxon>
        <taxon>Pseudomonadati</taxon>
        <taxon>Nitrospirota</taxon>
        <taxon>Nitrospiria</taxon>
        <taxon>Nitrospirales</taxon>
        <taxon>Nitrospiraceae</taxon>
        <taxon>Nitrospira</taxon>
    </lineage>
</organism>
<protein>
    <submittedName>
        <fullName evidence="1">Uncharacterized protein</fullName>
    </submittedName>
</protein>
<proteinExistence type="predicted"/>
<evidence type="ECO:0000313" key="2">
    <source>
        <dbReference type="Proteomes" id="UP000069205"/>
    </source>
</evidence>
<gene>
    <name evidence="1" type="ORF">NITMOv2_4758</name>
</gene>
<dbReference type="KEGG" id="nmv:NITMOv2_4758"/>
<dbReference type="Proteomes" id="UP000069205">
    <property type="component" value="Chromosome"/>
</dbReference>
<accession>A0A0K2GKH1</accession>